<dbReference type="EMBL" id="RYZW01000008">
    <property type="protein sequence ID" value="TDZ72046.1"/>
    <property type="molecule type" value="Genomic_DNA"/>
</dbReference>
<feature type="region of interest" description="Disordered" evidence="1">
    <location>
        <begin position="116"/>
        <end position="153"/>
    </location>
</feature>
<feature type="compositionally biased region" description="Polar residues" evidence="1">
    <location>
        <begin position="400"/>
        <end position="417"/>
    </location>
</feature>
<feature type="signal peptide" evidence="3">
    <location>
        <begin position="1"/>
        <end position="26"/>
    </location>
</feature>
<keyword evidence="2" id="KW-0472">Membrane</keyword>
<dbReference type="PANTHER" id="PTHR37002:SF10">
    <property type="entry name" value="TRANSGLUTAMINASE-LIKE DOMAIN-CONTAINING PROTEIN"/>
    <property type="match status" value="1"/>
</dbReference>
<keyword evidence="2" id="KW-1133">Transmembrane helix</keyword>
<name>A0A4R8RQ11_COLTR</name>
<reference evidence="4 5" key="1">
    <citation type="submission" date="2018-12" db="EMBL/GenBank/DDBJ databases">
        <title>Genome sequence and assembly of Colletotrichum trifolii.</title>
        <authorList>
            <person name="Gan P."/>
            <person name="Shirasu K."/>
        </authorList>
    </citation>
    <scope>NUCLEOTIDE SEQUENCE [LARGE SCALE GENOMIC DNA]</scope>
    <source>
        <strain evidence="4 5">543-2</strain>
    </source>
</reference>
<feature type="compositionally biased region" description="Polar residues" evidence="1">
    <location>
        <begin position="350"/>
        <end position="364"/>
    </location>
</feature>
<evidence type="ECO:0008006" key="6">
    <source>
        <dbReference type="Google" id="ProtNLM"/>
    </source>
</evidence>
<feature type="region of interest" description="Disordered" evidence="1">
    <location>
        <begin position="177"/>
        <end position="215"/>
    </location>
</feature>
<feature type="chain" id="PRO_5020685513" description="Extracellular membrane protein CFEM domain-containing protein" evidence="3">
    <location>
        <begin position="27"/>
        <end position="535"/>
    </location>
</feature>
<keyword evidence="5" id="KW-1185">Reference proteome</keyword>
<dbReference type="STRING" id="5466.A0A4R8RQ11"/>
<dbReference type="PANTHER" id="PTHR37002">
    <property type="entry name" value="AGAP007005-PA"/>
    <property type="match status" value="1"/>
</dbReference>
<keyword evidence="2" id="KW-0812">Transmembrane</keyword>
<sequence>MSPRRRHRIFQPSSLLLSYLASTSHAAFKNDFAAYPAASRSCLDSAAAASGCNGDTVMQMNTCLCGNGGNFVTATAKCVAKTVKDELDDVYEMLLTSCTDSKTPLAVSQARFLDADDDDDDAKSTASSQAQSTTFSTWTTAPPNAAATTPSASFTPLTTYKSVANGVTVTVTRGIESVPTGTNVGKGSDGQSSSPDSNRDDDKDGNNNNNNNNNNSNSGLAAGLVGGAAVLIGALAFFCYRRRKQRQARAGEAGVGGKFGALSSATSLATMNSPPKGAANTTQYHGVAEGRPSTASSTGVAGGAWHQHQHQNQPQQQQQQQQHHQGNVGQQYWQQQQQQQNAPNPYGQPSGTWPSPIGSSNGPTGNWGVSPVSQYPPGSSAGPPGSRDGTGSWNAHAAAQNGTWNGQTSPQNATWNAQAVPVPVPMPHPSASQYEPVFELPGDETRPVEADSTPIGPAQPAPAHHASHPSSSTSSSIQSTPQMHHAQPAQQAAAAAARHMSRQIDDALQISRVELPPPRYSGPSSEWVSEDKKFG</sequence>
<feature type="compositionally biased region" description="Low complexity" evidence="1">
    <location>
        <begin position="206"/>
        <end position="215"/>
    </location>
</feature>
<evidence type="ECO:0000256" key="3">
    <source>
        <dbReference type="SAM" id="SignalP"/>
    </source>
</evidence>
<feature type="region of interest" description="Disordered" evidence="1">
    <location>
        <begin position="270"/>
        <end position="535"/>
    </location>
</feature>
<gene>
    <name evidence="4" type="ORF">CTRI78_v001569</name>
</gene>
<comment type="caution">
    <text evidence="4">The sequence shown here is derived from an EMBL/GenBank/DDBJ whole genome shotgun (WGS) entry which is preliminary data.</text>
</comment>
<protein>
    <recommendedName>
        <fullName evidence="6">Extracellular membrane protein CFEM domain-containing protein</fullName>
    </recommendedName>
</protein>
<feature type="compositionally biased region" description="Low complexity" evidence="1">
    <location>
        <begin position="124"/>
        <end position="153"/>
    </location>
</feature>
<evidence type="ECO:0000256" key="2">
    <source>
        <dbReference type="SAM" id="Phobius"/>
    </source>
</evidence>
<feature type="compositionally biased region" description="Low complexity" evidence="1">
    <location>
        <begin position="310"/>
        <end position="349"/>
    </location>
</feature>
<evidence type="ECO:0000256" key="1">
    <source>
        <dbReference type="SAM" id="MobiDB-lite"/>
    </source>
</evidence>
<organism evidence="4 5">
    <name type="scientific">Colletotrichum trifolii</name>
    <dbReference type="NCBI Taxonomy" id="5466"/>
    <lineage>
        <taxon>Eukaryota</taxon>
        <taxon>Fungi</taxon>
        <taxon>Dikarya</taxon>
        <taxon>Ascomycota</taxon>
        <taxon>Pezizomycotina</taxon>
        <taxon>Sordariomycetes</taxon>
        <taxon>Hypocreomycetidae</taxon>
        <taxon>Glomerellales</taxon>
        <taxon>Glomerellaceae</taxon>
        <taxon>Colletotrichum</taxon>
        <taxon>Colletotrichum orbiculare species complex</taxon>
    </lineage>
</organism>
<keyword evidence="3" id="KW-0732">Signal</keyword>
<feature type="compositionally biased region" description="Polar residues" evidence="1">
    <location>
        <begin position="179"/>
        <end position="191"/>
    </location>
</feature>
<dbReference type="AlphaFoldDB" id="A0A4R8RQ11"/>
<evidence type="ECO:0000313" key="4">
    <source>
        <dbReference type="EMBL" id="TDZ72046.1"/>
    </source>
</evidence>
<feature type="compositionally biased region" description="Low complexity" evidence="1">
    <location>
        <begin position="376"/>
        <end position="386"/>
    </location>
</feature>
<proteinExistence type="predicted"/>
<feature type="transmembrane region" description="Helical" evidence="2">
    <location>
        <begin position="219"/>
        <end position="240"/>
    </location>
</feature>
<feature type="compositionally biased region" description="Low complexity" evidence="1">
    <location>
        <begin position="461"/>
        <end position="497"/>
    </location>
</feature>
<evidence type="ECO:0000313" key="5">
    <source>
        <dbReference type="Proteomes" id="UP000295703"/>
    </source>
</evidence>
<accession>A0A4R8RQ11</accession>
<dbReference type="Proteomes" id="UP000295703">
    <property type="component" value="Unassembled WGS sequence"/>
</dbReference>
<feature type="compositionally biased region" description="Polar residues" evidence="1">
    <location>
        <begin position="270"/>
        <end position="284"/>
    </location>
</feature>